<feature type="region of interest" description="Disordered" evidence="1">
    <location>
        <begin position="510"/>
        <end position="530"/>
    </location>
</feature>
<dbReference type="PANTHER" id="PTHR42957">
    <property type="entry name" value="HELICASE MJ1565-RELATED"/>
    <property type="match status" value="1"/>
</dbReference>
<feature type="compositionally biased region" description="Basic and acidic residues" evidence="1">
    <location>
        <begin position="518"/>
        <end position="530"/>
    </location>
</feature>
<evidence type="ECO:0000259" key="3">
    <source>
        <dbReference type="Pfam" id="PF09378"/>
    </source>
</evidence>
<evidence type="ECO:0000259" key="2">
    <source>
        <dbReference type="Pfam" id="PF01935"/>
    </source>
</evidence>
<evidence type="ECO:0000313" key="4">
    <source>
        <dbReference type="EMBL" id="CUV05021.1"/>
    </source>
</evidence>
<name>A0A160VC72_9ZZZZ</name>
<dbReference type="Gene3D" id="3.40.50.300">
    <property type="entry name" value="P-loop containing nucleotide triphosphate hydrolases"/>
    <property type="match status" value="2"/>
</dbReference>
<dbReference type="InterPro" id="IPR018538">
    <property type="entry name" value="HerA_barrel_dom"/>
</dbReference>
<feature type="domain" description="Helicase HerA central" evidence="2">
    <location>
        <begin position="133"/>
        <end position="369"/>
    </location>
</feature>
<feature type="domain" description="Helicase HerA barrel" evidence="3">
    <location>
        <begin position="2"/>
        <end position="54"/>
    </location>
</feature>
<dbReference type="AlphaFoldDB" id="A0A160VC72"/>
<keyword evidence="4" id="KW-0067">ATP-binding</keyword>
<proteinExistence type="predicted"/>
<gene>
    <name evidence="4" type="ORF">MGWOODY_Clf811</name>
</gene>
<dbReference type="GO" id="GO:0004386">
    <property type="term" value="F:helicase activity"/>
    <property type="evidence" value="ECO:0007669"/>
    <property type="project" value="UniProtKB-KW"/>
</dbReference>
<dbReference type="Pfam" id="PF01935">
    <property type="entry name" value="DUF87"/>
    <property type="match status" value="1"/>
</dbReference>
<sequence>MVIEGSVANGVEIRLDPDVSVEQIKVGTFVTLQGSNNRFFGVVTDVGLGSTDPRMKYTPLPADDPFVIQALQGTVAFGTVSVLPQLTMPDVMGDDQGPAAAKSIPAHFSRAFTASQEDVETVFGSEEDGNFWIGSPLDMETKLCLDLGELVKRSMGVFGKSGTGKTFLTRLLLAGILQNGEASSLIFDMHSEYGWQGQDTDKGVTVKGLKQLFGAKVSTFTLDEEHSRRRGLSTDETVHLGFNHVEPEDVELLRESLNLSEVAASAAYNLREKFGEDNWLKDFLDTGKNGSLLELAEELQVNAGALRALYNRMQRFTRHGFMVEHSRVDTAAQMIEHLERGQHVVLEFGRYGDDEAAYILVSNLITRRIHRKYVEAKESAMGGAGKEPRPLVIVIEEAHKFLNSAVASQTIFGIIARELRKYNVTLMVIDQRPSGIDSEVLSQVGTRFSCLLDNERDIDAVLSGTSGSRALRSVLARLEAKQQALVFGHALPLPVVVRIRDYGPNFYETIQGGGDSEEEKKRKVDELFGG</sequence>
<dbReference type="EMBL" id="FAXA01000246">
    <property type="protein sequence ID" value="CUV05021.1"/>
    <property type="molecule type" value="Genomic_DNA"/>
</dbReference>
<dbReference type="InterPro" id="IPR008571">
    <property type="entry name" value="HerA-like"/>
</dbReference>
<dbReference type="InterPro" id="IPR027417">
    <property type="entry name" value="P-loop_NTPase"/>
</dbReference>
<evidence type="ECO:0000256" key="1">
    <source>
        <dbReference type="SAM" id="MobiDB-lite"/>
    </source>
</evidence>
<reference evidence="4" key="1">
    <citation type="submission" date="2015-10" db="EMBL/GenBank/DDBJ databases">
        <authorList>
            <person name="Gilbert D.G."/>
        </authorList>
    </citation>
    <scope>NUCLEOTIDE SEQUENCE</scope>
</reference>
<keyword evidence="4" id="KW-0347">Helicase</keyword>
<dbReference type="SUPFAM" id="SSF52540">
    <property type="entry name" value="P-loop containing nucleoside triphosphate hydrolases"/>
    <property type="match status" value="1"/>
</dbReference>
<keyword evidence="4" id="KW-0547">Nucleotide-binding</keyword>
<dbReference type="PANTHER" id="PTHR42957:SF1">
    <property type="entry name" value="HELICASE MJ1565-RELATED"/>
    <property type="match status" value="1"/>
</dbReference>
<keyword evidence="4" id="KW-0378">Hydrolase</keyword>
<accession>A0A160VC72</accession>
<dbReference type="Pfam" id="PF09378">
    <property type="entry name" value="HAS-barrel"/>
    <property type="match status" value="1"/>
</dbReference>
<dbReference type="InterPro" id="IPR002789">
    <property type="entry name" value="HerA_central"/>
</dbReference>
<organism evidence="4">
    <name type="scientific">hydrothermal vent metagenome</name>
    <dbReference type="NCBI Taxonomy" id="652676"/>
    <lineage>
        <taxon>unclassified sequences</taxon>
        <taxon>metagenomes</taxon>
        <taxon>ecological metagenomes</taxon>
    </lineage>
</organism>
<protein>
    <submittedName>
        <fullName evidence="4">Bipolar DNA helicase HerA</fullName>
    </submittedName>
</protein>